<proteinExistence type="predicted"/>
<organism evidence="1 2">
    <name type="scientific">Trametes pubescens</name>
    <name type="common">White-rot fungus</name>
    <dbReference type="NCBI Taxonomy" id="154538"/>
    <lineage>
        <taxon>Eukaryota</taxon>
        <taxon>Fungi</taxon>
        <taxon>Dikarya</taxon>
        <taxon>Basidiomycota</taxon>
        <taxon>Agaricomycotina</taxon>
        <taxon>Agaricomycetes</taxon>
        <taxon>Polyporales</taxon>
        <taxon>Polyporaceae</taxon>
        <taxon>Trametes</taxon>
    </lineage>
</organism>
<comment type="caution">
    <text evidence="1">The sequence shown here is derived from an EMBL/GenBank/DDBJ whole genome shotgun (WGS) entry which is preliminary data.</text>
</comment>
<dbReference type="Proteomes" id="UP000184267">
    <property type="component" value="Unassembled WGS sequence"/>
</dbReference>
<accession>A0A1M2VQ10</accession>
<evidence type="ECO:0000313" key="1">
    <source>
        <dbReference type="EMBL" id="OJT09612.1"/>
    </source>
</evidence>
<reference evidence="1 2" key="1">
    <citation type="submission" date="2016-10" db="EMBL/GenBank/DDBJ databases">
        <title>Genome sequence of the basidiomycete white-rot fungus Trametes pubescens.</title>
        <authorList>
            <person name="Makela M.R."/>
            <person name="Granchi Z."/>
            <person name="Peng M."/>
            <person name="De Vries R.P."/>
            <person name="Grigoriev I."/>
            <person name="Riley R."/>
            <person name="Hilden K."/>
        </authorList>
    </citation>
    <scope>NUCLEOTIDE SEQUENCE [LARGE SCALE GENOMIC DNA]</scope>
    <source>
        <strain evidence="1 2">FBCC735</strain>
    </source>
</reference>
<protein>
    <submittedName>
        <fullName evidence="1">Uncharacterized protein</fullName>
    </submittedName>
</protein>
<dbReference type="EMBL" id="MNAD01000895">
    <property type="protein sequence ID" value="OJT09612.1"/>
    <property type="molecule type" value="Genomic_DNA"/>
</dbReference>
<dbReference type="OrthoDB" id="3212455at2759"/>
<dbReference type="AlphaFoldDB" id="A0A1M2VQ10"/>
<dbReference type="OMA" id="WVDVYTY"/>
<evidence type="ECO:0000313" key="2">
    <source>
        <dbReference type="Proteomes" id="UP000184267"/>
    </source>
</evidence>
<gene>
    <name evidence="1" type="ORF">TRAPUB_13919</name>
</gene>
<sequence>MNMLNNGSLAVAVVQRQVMLVQAARPHDQRERWVDVYTYTPFGERVFLASAVPQARIAARDILTIFPADEGARAPAAGMLELPPQAFWEYMELSARGQKRCEQLFDAKLGAPSKMKVKARGLW</sequence>
<name>A0A1M2VQ10_TRAPU</name>
<keyword evidence="2" id="KW-1185">Reference proteome</keyword>